<name>U3A3X9_VIBPR</name>
<protein>
    <submittedName>
        <fullName evidence="1">Uncharacterized protein</fullName>
    </submittedName>
</protein>
<sequence>MQDYLKTLSQEEAQEIQDWFDSNPPADDSIAAAVGAYEVSDLAYMYDQMGGTFRVYRYHYPDHFMSLMVSSIENTDGKDQVYKLALDIDIPAYQARYQGDRDAIADMVLAECLWLNAVIPTLNFELLRDTISQGFRSMSEQQPYETVLEGVRITKTASLRRHMLFILEPEGNP</sequence>
<keyword evidence="2" id="KW-1185">Reference proteome</keyword>
<dbReference type="Proteomes" id="UP000016570">
    <property type="component" value="Unassembled WGS sequence"/>
</dbReference>
<dbReference type="AlphaFoldDB" id="U3A3X9"/>
<proteinExistence type="predicted"/>
<organism evidence="1 2">
    <name type="scientific">Vibrio proteolyticus NBRC 13287</name>
    <dbReference type="NCBI Taxonomy" id="1219065"/>
    <lineage>
        <taxon>Bacteria</taxon>
        <taxon>Pseudomonadati</taxon>
        <taxon>Pseudomonadota</taxon>
        <taxon>Gammaproteobacteria</taxon>
        <taxon>Vibrionales</taxon>
        <taxon>Vibrionaceae</taxon>
        <taxon>Vibrio</taxon>
    </lineage>
</organism>
<reference evidence="1 2" key="1">
    <citation type="submission" date="2013-09" db="EMBL/GenBank/DDBJ databases">
        <title>Whole genome shotgun sequence of Vibrio proteolyticus NBRC 13287.</title>
        <authorList>
            <person name="Isaki S."/>
            <person name="Hosoyama A."/>
            <person name="Numata M."/>
            <person name="Hashimoto M."/>
            <person name="Hosoyama Y."/>
            <person name="Tsuchikane K."/>
            <person name="Noguchi M."/>
            <person name="Hirakata S."/>
            <person name="Ichikawa N."/>
            <person name="Ohji S."/>
            <person name="Yamazoe A."/>
            <person name="Fujita N."/>
        </authorList>
    </citation>
    <scope>NUCLEOTIDE SEQUENCE [LARGE SCALE GENOMIC DNA]</scope>
    <source>
        <strain evidence="1 2">NBRC 13287</strain>
    </source>
</reference>
<accession>U3A3X9</accession>
<gene>
    <name evidence="1" type="ORF">VPR01S_11_00500</name>
</gene>
<dbReference type="EMBL" id="BATJ01000011">
    <property type="protein sequence ID" value="GAD68057.1"/>
    <property type="molecule type" value="Genomic_DNA"/>
</dbReference>
<evidence type="ECO:0000313" key="1">
    <source>
        <dbReference type="EMBL" id="GAD68057.1"/>
    </source>
</evidence>
<comment type="caution">
    <text evidence="1">The sequence shown here is derived from an EMBL/GenBank/DDBJ whole genome shotgun (WGS) entry which is preliminary data.</text>
</comment>
<evidence type="ECO:0000313" key="2">
    <source>
        <dbReference type="Proteomes" id="UP000016570"/>
    </source>
</evidence>